<keyword evidence="1" id="KW-0812">Transmembrane</keyword>
<comment type="caution">
    <text evidence="2">The sequence shown here is derived from an EMBL/GenBank/DDBJ whole genome shotgun (WGS) entry which is preliminary data.</text>
</comment>
<gene>
    <name evidence="2" type="ORF">GCM10007304_42120</name>
</gene>
<dbReference type="PANTHER" id="PTHR37314:SF4">
    <property type="entry name" value="UPF0700 TRANSMEMBRANE PROTEIN YOAK"/>
    <property type="match status" value="1"/>
</dbReference>
<keyword evidence="1" id="KW-1133">Transmembrane helix</keyword>
<proteinExistence type="predicted"/>
<feature type="transmembrane region" description="Helical" evidence="1">
    <location>
        <begin position="187"/>
        <end position="204"/>
    </location>
</feature>
<dbReference type="InterPro" id="IPR010699">
    <property type="entry name" value="DUF1275"/>
</dbReference>
<dbReference type="AlphaFoldDB" id="A0A917LHH0"/>
<name>A0A917LHH0_9NOCA</name>
<reference evidence="2" key="2">
    <citation type="submission" date="2020-09" db="EMBL/GenBank/DDBJ databases">
        <authorList>
            <person name="Sun Q."/>
            <person name="Sedlacek I."/>
        </authorList>
    </citation>
    <scope>NUCLEOTIDE SEQUENCE</scope>
    <source>
        <strain evidence="2">CCM 7905</strain>
    </source>
</reference>
<dbReference type="Proteomes" id="UP000654257">
    <property type="component" value="Unassembled WGS sequence"/>
</dbReference>
<organism evidence="2 3">
    <name type="scientific">Rhodococcoides trifolii</name>
    <dbReference type="NCBI Taxonomy" id="908250"/>
    <lineage>
        <taxon>Bacteria</taxon>
        <taxon>Bacillati</taxon>
        <taxon>Actinomycetota</taxon>
        <taxon>Actinomycetes</taxon>
        <taxon>Mycobacteriales</taxon>
        <taxon>Nocardiaceae</taxon>
        <taxon>Rhodococcoides</taxon>
    </lineage>
</organism>
<feature type="transmembrane region" description="Helical" evidence="1">
    <location>
        <begin position="140"/>
        <end position="156"/>
    </location>
</feature>
<dbReference type="RefSeq" id="WP_188546867.1">
    <property type="nucleotide sequence ID" value="NZ_BMCU01000005.1"/>
</dbReference>
<feature type="transmembrane region" description="Helical" evidence="1">
    <location>
        <begin position="56"/>
        <end position="77"/>
    </location>
</feature>
<evidence type="ECO:0000256" key="1">
    <source>
        <dbReference type="SAM" id="Phobius"/>
    </source>
</evidence>
<protein>
    <submittedName>
        <fullName evidence="2">DUF1275 family protein</fullName>
    </submittedName>
</protein>
<feature type="transmembrane region" description="Helical" evidence="1">
    <location>
        <begin position="83"/>
        <end position="101"/>
    </location>
</feature>
<evidence type="ECO:0000313" key="2">
    <source>
        <dbReference type="EMBL" id="GGG23812.1"/>
    </source>
</evidence>
<feature type="transmembrane region" description="Helical" evidence="1">
    <location>
        <begin position="30"/>
        <end position="49"/>
    </location>
</feature>
<dbReference type="Pfam" id="PF06912">
    <property type="entry name" value="DUF1275"/>
    <property type="match status" value="1"/>
</dbReference>
<sequence>MTTPHRSDLTLGLLLSAASGGVDVLALTRLGGAFASVITGNVVVIGVSIGDANLRVLSYAGTAVIAYAIGVMIGHVVLRFRGAALGVEFALVLGLAGLWIATAAHPAGTLQYAALVLAALAMGVQSAAFTLAGIPGVSTTYFTGTLTGLVAGLVTGGGMNRPAASALCALLIGASATGLAVSRAEVYAVLIPFFLVLGALVLSLEKR</sequence>
<keyword evidence="1" id="KW-0472">Membrane</keyword>
<dbReference type="EMBL" id="BMCU01000005">
    <property type="protein sequence ID" value="GGG23812.1"/>
    <property type="molecule type" value="Genomic_DNA"/>
</dbReference>
<dbReference type="PANTHER" id="PTHR37314">
    <property type="entry name" value="SLR0142 PROTEIN"/>
    <property type="match status" value="1"/>
</dbReference>
<accession>A0A917LHH0</accession>
<feature type="transmembrane region" description="Helical" evidence="1">
    <location>
        <begin position="163"/>
        <end position="181"/>
    </location>
</feature>
<reference evidence="2" key="1">
    <citation type="journal article" date="2014" name="Int. J. Syst. Evol. Microbiol.">
        <title>Complete genome sequence of Corynebacterium casei LMG S-19264T (=DSM 44701T), isolated from a smear-ripened cheese.</title>
        <authorList>
            <consortium name="US DOE Joint Genome Institute (JGI-PGF)"/>
            <person name="Walter F."/>
            <person name="Albersmeier A."/>
            <person name="Kalinowski J."/>
            <person name="Ruckert C."/>
        </authorList>
    </citation>
    <scope>NUCLEOTIDE SEQUENCE</scope>
    <source>
        <strain evidence="2">CCM 7905</strain>
    </source>
</reference>
<evidence type="ECO:0000313" key="3">
    <source>
        <dbReference type="Proteomes" id="UP000654257"/>
    </source>
</evidence>
<feature type="transmembrane region" description="Helical" evidence="1">
    <location>
        <begin position="113"/>
        <end position="134"/>
    </location>
</feature>
<keyword evidence="3" id="KW-1185">Reference proteome</keyword>